<gene>
    <name evidence="1" type="ORF">HYALB_00014037</name>
</gene>
<dbReference type="EMBL" id="CAJVRM010000555">
    <property type="protein sequence ID" value="CAG8982028.1"/>
    <property type="molecule type" value="Genomic_DNA"/>
</dbReference>
<reference evidence="1" key="1">
    <citation type="submission" date="2021-07" db="EMBL/GenBank/DDBJ databases">
        <authorList>
            <person name="Durling M."/>
        </authorList>
    </citation>
    <scope>NUCLEOTIDE SEQUENCE</scope>
</reference>
<sequence length="380" mass="42723">MQANATKWGDLHEQMLLNFCPTELRGSFSHSLLWRIMVRGKDPGCEMAGFGAPFTLYEGKMCKSAAISALNQNISTSSSKSVISEATVCCIALLLLGASIDGHLLNEVQTHRQGLSKIIALYGDMEAIYPSLMGFFQLVDVKSSLAQRTTPIFPLPPRLHRQFALHSQAPPAIPSNCSSKLGTSFFDTKLAGRISPAIYECICYTWHLMFIVEDYHTSRNFADLYDVDNFTTLGHILLTIPASSQWMNDPFNECLRLSLLIYVNTSLYKTPLFFGWMTTMLSDLRSSLLLLDRSKILSETPEIYLWMLILGGHLCSGQRTGMGWWSSRFQEITEYMGVGKFDDMVSLLQGVLFTDRSDSKAWRGVWNTMMDFSEEESLEG</sequence>
<protein>
    <submittedName>
        <fullName evidence="1">Uncharacterized protein</fullName>
    </submittedName>
</protein>
<evidence type="ECO:0000313" key="2">
    <source>
        <dbReference type="Proteomes" id="UP000701801"/>
    </source>
</evidence>
<keyword evidence="2" id="KW-1185">Reference proteome</keyword>
<dbReference type="PANTHER" id="PTHR37540">
    <property type="entry name" value="TRANSCRIPTION FACTOR (ACR-2), PUTATIVE-RELATED-RELATED"/>
    <property type="match status" value="1"/>
</dbReference>
<dbReference type="AlphaFoldDB" id="A0A9N9LW72"/>
<evidence type="ECO:0000313" key="1">
    <source>
        <dbReference type="EMBL" id="CAG8982028.1"/>
    </source>
</evidence>
<dbReference type="OrthoDB" id="3469225at2759"/>
<accession>A0A9N9LW72</accession>
<comment type="caution">
    <text evidence="1">The sequence shown here is derived from an EMBL/GenBank/DDBJ whole genome shotgun (WGS) entry which is preliminary data.</text>
</comment>
<name>A0A9N9LW72_9HELO</name>
<dbReference type="PANTHER" id="PTHR37540:SF5">
    <property type="entry name" value="TRANSCRIPTION FACTOR DOMAIN-CONTAINING PROTEIN"/>
    <property type="match status" value="1"/>
</dbReference>
<organism evidence="1 2">
    <name type="scientific">Hymenoscyphus albidus</name>
    <dbReference type="NCBI Taxonomy" id="595503"/>
    <lineage>
        <taxon>Eukaryota</taxon>
        <taxon>Fungi</taxon>
        <taxon>Dikarya</taxon>
        <taxon>Ascomycota</taxon>
        <taxon>Pezizomycotina</taxon>
        <taxon>Leotiomycetes</taxon>
        <taxon>Helotiales</taxon>
        <taxon>Helotiaceae</taxon>
        <taxon>Hymenoscyphus</taxon>
    </lineage>
</organism>
<feature type="non-terminal residue" evidence="1">
    <location>
        <position position="380"/>
    </location>
</feature>
<dbReference type="Proteomes" id="UP000701801">
    <property type="component" value="Unassembled WGS sequence"/>
</dbReference>
<proteinExistence type="predicted"/>